<dbReference type="InterPro" id="IPR036162">
    <property type="entry name" value="Resolvase-like_N_sf"/>
</dbReference>
<evidence type="ECO:0000313" key="7">
    <source>
        <dbReference type="EMBL" id="ACL09664.1"/>
    </source>
</evidence>
<evidence type="ECO:0000256" key="5">
    <source>
        <dbReference type="PROSITE-ProRule" id="PRU10137"/>
    </source>
</evidence>
<evidence type="ECO:0000259" key="6">
    <source>
        <dbReference type="PROSITE" id="PS51736"/>
    </source>
</evidence>
<gene>
    <name evidence="7" type="ordered locus">DvMF_2725</name>
</gene>
<dbReference type="Pfam" id="PF00239">
    <property type="entry name" value="Resolvase"/>
    <property type="match status" value="1"/>
</dbReference>
<dbReference type="CDD" id="cd00338">
    <property type="entry name" value="Ser_Recombinase"/>
    <property type="match status" value="1"/>
</dbReference>
<dbReference type="OrthoDB" id="9797501at2"/>
<keyword evidence="2" id="KW-0238">DNA-binding</keyword>
<feature type="active site" description="O-(5'-phospho-DNA)-serine intermediate" evidence="4 5">
    <location>
        <position position="13"/>
    </location>
</feature>
<dbReference type="PROSITE" id="PS00397">
    <property type="entry name" value="RECOMBINASES_1"/>
    <property type="match status" value="1"/>
</dbReference>
<evidence type="ECO:0000256" key="2">
    <source>
        <dbReference type="ARBA" id="ARBA00023125"/>
    </source>
</evidence>
<dbReference type="HOGENOM" id="CLU_010686_0_1_7"/>
<dbReference type="EMBL" id="CP001197">
    <property type="protein sequence ID" value="ACL09664.1"/>
    <property type="molecule type" value="Genomic_DNA"/>
</dbReference>
<dbReference type="GO" id="GO:0003677">
    <property type="term" value="F:DNA binding"/>
    <property type="evidence" value="ECO:0007669"/>
    <property type="project" value="UniProtKB-KW"/>
</dbReference>
<keyword evidence="1" id="KW-0229">DNA integration</keyword>
<evidence type="ECO:0000256" key="4">
    <source>
        <dbReference type="PIRSR" id="PIRSR606118-50"/>
    </source>
</evidence>
<dbReference type="eggNOG" id="COG1961">
    <property type="taxonomic scope" value="Bacteria"/>
</dbReference>
<dbReference type="GO" id="GO:0015074">
    <property type="term" value="P:DNA integration"/>
    <property type="evidence" value="ECO:0007669"/>
    <property type="project" value="UniProtKB-KW"/>
</dbReference>
<name>B8DJ03_NITV9</name>
<dbReference type="InterPro" id="IPR006119">
    <property type="entry name" value="Resolv_N"/>
</dbReference>
<dbReference type="GO" id="GO:0000150">
    <property type="term" value="F:DNA strand exchange activity"/>
    <property type="evidence" value="ECO:0007669"/>
    <property type="project" value="InterPro"/>
</dbReference>
<dbReference type="SUPFAM" id="SSF53041">
    <property type="entry name" value="Resolvase-like"/>
    <property type="match status" value="1"/>
</dbReference>
<feature type="domain" description="Resolvase/invertase-type recombinase catalytic" evidence="6">
    <location>
        <begin position="5"/>
        <end position="141"/>
    </location>
</feature>
<dbReference type="InterPro" id="IPR050639">
    <property type="entry name" value="SSR_resolvase"/>
</dbReference>
<reference evidence="7" key="1">
    <citation type="submission" date="2008-10" db="EMBL/GenBank/DDBJ databases">
        <title>Complete sequence of Desulfovibrio vulgaris str. 'Miyazaki F'.</title>
        <authorList>
            <person name="Lucas S."/>
            <person name="Copeland A."/>
            <person name="Lapidus A."/>
            <person name="Glavina del Rio T."/>
            <person name="Dalin E."/>
            <person name="Tice H."/>
            <person name="Bruce D."/>
            <person name="Goodwin L."/>
            <person name="Pitluck S."/>
            <person name="Sims D."/>
            <person name="Brettin T."/>
            <person name="Detter J.C."/>
            <person name="Han C."/>
            <person name="Larimer F."/>
            <person name="Land M."/>
            <person name="Hauser L."/>
            <person name="Kyrpides N."/>
            <person name="Mikhailova N."/>
            <person name="Hazen T.C."/>
            <person name="Richardson P."/>
        </authorList>
    </citation>
    <scope>NUCLEOTIDE SEQUENCE</scope>
    <source>
        <strain evidence="7">Miyazaki F</strain>
    </source>
</reference>
<evidence type="ECO:0000256" key="1">
    <source>
        <dbReference type="ARBA" id="ARBA00022908"/>
    </source>
</evidence>
<sequence>MAEGRFISYLRVSTKRQGQSGLGLEAQRKAVEDFLNGGRWEHLAEYVEVESGKRTDRPELEKALNHCKVTGATLVIAKLDRLSRDAHFLIGLQKAGAKFRAVDMPEADETVVGIMALFAERERKLISARTKDALAAVKARGTKLGCPLGATHLRQYGNAAGVAKVKEQAQDRAHELAPIIEAIKRKGATSVRGIADELNRMGVITARGGKWHPTSVARLLTRLGISTE</sequence>
<dbReference type="InterPro" id="IPR006118">
    <property type="entry name" value="Recombinase_CS"/>
</dbReference>
<dbReference type="PANTHER" id="PTHR30461">
    <property type="entry name" value="DNA-INVERTASE FROM LAMBDOID PROPHAGE"/>
    <property type="match status" value="1"/>
</dbReference>
<dbReference type="SMART" id="SM00857">
    <property type="entry name" value="Resolvase"/>
    <property type="match status" value="1"/>
</dbReference>
<dbReference type="KEGG" id="dvm:DvMF_2725"/>
<evidence type="ECO:0000256" key="3">
    <source>
        <dbReference type="ARBA" id="ARBA00023172"/>
    </source>
</evidence>
<accession>B8DJ03</accession>
<dbReference type="AlphaFoldDB" id="B8DJ03"/>
<dbReference type="PANTHER" id="PTHR30461:SF2">
    <property type="entry name" value="SERINE RECOMBINASE PINE-RELATED"/>
    <property type="match status" value="1"/>
</dbReference>
<keyword evidence="3" id="KW-0233">DNA recombination</keyword>
<proteinExistence type="predicted"/>
<dbReference type="STRING" id="883.DvMF_2725"/>
<dbReference type="PROSITE" id="PS51736">
    <property type="entry name" value="RECOMBINASES_3"/>
    <property type="match status" value="1"/>
</dbReference>
<organism evidence="7">
    <name type="scientific">Nitratidesulfovibrio vulgaris (strain DSM 19637 / Miyazaki F)</name>
    <name type="common">Desulfovibrio vulgaris</name>
    <dbReference type="NCBI Taxonomy" id="883"/>
    <lineage>
        <taxon>Bacteria</taxon>
        <taxon>Pseudomonadati</taxon>
        <taxon>Thermodesulfobacteriota</taxon>
        <taxon>Desulfovibrionia</taxon>
        <taxon>Desulfovibrionales</taxon>
        <taxon>Desulfovibrionaceae</taxon>
        <taxon>Nitratidesulfovibrio</taxon>
    </lineage>
</organism>
<protein>
    <submittedName>
        <fullName evidence="7">Resolvase domain protein</fullName>
    </submittedName>
</protein>
<dbReference type="Gene3D" id="3.40.50.1390">
    <property type="entry name" value="Resolvase, N-terminal catalytic domain"/>
    <property type="match status" value="1"/>
</dbReference>